<dbReference type="Proteomes" id="UP000663829">
    <property type="component" value="Unassembled WGS sequence"/>
</dbReference>
<dbReference type="GO" id="GO:0005737">
    <property type="term" value="C:cytoplasm"/>
    <property type="evidence" value="ECO:0007669"/>
    <property type="project" value="TreeGrafter"/>
</dbReference>
<dbReference type="SFLD" id="SFLDG00358">
    <property type="entry name" value="Main_(cytGST)"/>
    <property type="match status" value="1"/>
</dbReference>
<keyword evidence="8" id="KW-1185">Reference proteome</keyword>
<reference evidence="5" key="1">
    <citation type="submission" date="2021-02" db="EMBL/GenBank/DDBJ databases">
        <authorList>
            <person name="Nowell W R."/>
        </authorList>
    </citation>
    <scope>NUCLEOTIDE SEQUENCE</scope>
</reference>
<dbReference type="PANTHER" id="PTHR43900:SF3">
    <property type="entry name" value="GLUTATHIONE S-TRANSFERASE RHO"/>
    <property type="match status" value="1"/>
</dbReference>
<organism evidence="5 8">
    <name type="scientific">Didymodactylos carnosus</name>
    <dbReference type="NCBI Taxonomy" id="1234261"/>
    <lineage>
        <taxon>Eukaryota</taxon>
        <taxon>Metazoa</taxon>
        <taxon>Spiralia</taxon>
        <taxon>Gnathifera</taxon>
        <taxon>Rotifera</taxon>
        <taxon>Eurotatoria</taxon>
        <taxon>Bdelloidea</taxon>
        <taxon>Philodinida</taxon>
        <taxon>Philodinidae</taxon>
        <taxon>Didymodactylos</taxon>
    </lineage>
</organism>
<sequence length="82" mass="9171">MLYGMAMSTCTRRVRCVLEEMGLPYELVLVDLGKGGHKQPAHLALQPFGKVPVLEDTDGTKIFESRAIMRYLLKKYPTEGNG</sequence>
<keyword evidence="2" id="KW-0808">Transferase</keyword>
<dbReference type="AlphaFoldDB" id="A0A815Z6N7"/>
<dbReference type="Pfam" id="PF13417">
    <property type="entry name" value="GST_N_3"/>
    <property type="match status" value="1"/>
</dbReference>
<dbReference type="EMBL" id="CAJOBC010097369">
    <property type="protein sequence ID" value="CAF4446987.1"/>
    <property type="molecule type" value="Genomic_DNA"/>
</dbReference>
<dbReference type="Proteomes" id="UP000681722">
    <property type="component" value="Unassembled WGS sequence"/>
</dbReference>
<dbReference type="GO" id="GO:0043295">
    <property type="term" value="F:glutathione binding"/>
    <property type="evidence" value="ECO:0007669"/>
    <property type="project" value="TreeGrafter"/>
</dbReference>
<dbReference type="EMBL" id="CAJOBA010006111">
    <property type="protein sequence ID" value="CAF3763474.1"/>
    <property type="molecule type" value="Genomic_DNA"/>
</dbReference>
<dbReference type="EMBL" id="CAJNOK010006103">
    <property type="protein sequence ID" value="CAF0993599.1"/>
    <property type="molecule type" value="Genomic_DNA"/>
</dbReference>
<accession>A0A815Z6N7</accession>
<evidence type="ECO:0000313" key="4">
    <source>
        <dbReference type="EMBL" id="CAF0993599.1"/>
    </source>
</evidence>
<dbReference type="PROSITE" id="PS50404">
    <property type="entry name" value="GST_NTER"/>
    <property type="match status" value="1"/>
</dbReference>
<dbReference type="SFLD" id="SFLDS00019">
    <property type="entry name" value="Glutathione_Transferase_(cytos"/>
    <property type="match status" value="1"/>
</dbReference>
<dbReference type="SUPFAM" id="SSF52833">
    <property type="entry name" value="Thioredoxin-like"/>
    <property type="match status" value="1"/>
</dbReference>
<dbReference type="Gene3D" id="3.40.30.10">
    <property type="entry name" value="Glutaredoxin"/>
    <property type="match status" value="1"/>
</dbReference>
<dbReference type="OrthoDB" id="2309723at2759"/>
<dbReference type="Proteomes" id="UP000677228">
    <property type="component" value="Unassembled WGS sequence"/>
</dbReference>
<protein>
    <recommendedName>
        <fullName evidence="1">glutathione transferase</fullName>
        <ecNumber evidence="1">2.5.1.18</ecNumber>
    </recommendedName>
</protein>
<evidence type="ECO:0000259" key="3">
    <source>
        <dbReference type="PROSITE" id="PS50404"/>
    </source>
</evidence>
<dbReference type="GO" id="GO:0004364">
    <property type="term" value="F:glutathione transferase activity"/>
    <property type="evidence" value="ECO:0007669"/>
    <property type="project" value="UniProtKB-EC"/>
</dbReference>
<evidence type="ECO:0000313" key="5">
    <source>
        <dbReference type="EMBL" id="CAF1580068.1"/>
    </source>
</evidence>
<dbReference type="InterPro" id="IPR004045">
    <property type="entry name" value="Glutathione_S-Trfase_N"/>
</dbReference>
<name>A0A815Z6N7_9BILA</name>
<feature type="domain" description="GST N-terminal" evidence="3">
    <location>
        <begin position="1"/>
        <end position="80"/>
    </location>
</feature>
<gene>
    <name evidence="5" type="ORF">GPM918_LOCUS41017</name>
    <name evidence="4" type="ORF">OVA965_LOCUS14198</name>
    <name evidence="7" type="ORF">SRO942_LOCUS42017</name>
    <name evidence="6" type="ORF">TMI583_LOCUS14202</name>
</gene>
<dbReference type="InterPro" id="IPR036249">
    <property type="entry name" value="Thioredoxin-like_sf"/>
</dbReference>
<evidence type="ECO:0000256" key="2">
    <source>
        <dbReference type="ARBA" id="ARBA00022679"/>
    </source>
</evidence>
<dbReference type="EC" id="2.5.1.18" evidence="1"/>
<dbReference type="PANTHER" id="PTHR43900">
    <property type="entry name" value="GLUTATHIONE S-TRANSFERASE RHO"/>
    <property type="match status" value="1"/>
</dbReference>
<evidence type="ECO:0000256" key="1">
    <source>
        <dbReference type="ARBA" id="ARBA00012452"/>
    </source>
</evidence>
<proteinExistence type="predicted"/>
<dbReference type="EMBL" id="CAJNOQ010031426">
    <property type="protein sequence ID" value="CAF1580068.1"/>
    <property type="molecule type" value="Genomic_DNA"/>
</dbReference>
<evidence type="ECO:0000313" key="7">
    <source>
        <dbReference type="EMBL" id="CAF4446987.1"/>
    </source>
</evidence>
<dbReference type="Proteomes" id="UP000682733">
    <property type="component" value="Unassembled WGS sequence"/>
</dbReference>
<dbReference type="CDD" id="cd03053">
    <property type="entry name" value="GST_N_Phi"/>
    <property type="match status" value="1"/>
</dbReference>
<comment type="caution">
    <text evidence="5">The sequence shown here is derived from an EMBL/GenBank/DDBJ whole genome shotgun (WGS) entry which is preliminary data.</text>
</comment>
<dbReference type="GO" id="GO:0006749">
    <property type="term" value="P:glutathione metabolic process"/>
    <property type="evidence" value="ECO:0007669"/>
    <property type="project" value="TreeGrafter"/>
</dbReference>
<evidence type="ECO:0000313" key="6">
    <source>
        <dbReference type="EMBL" id="CAF3763474.1"/>
    </source>
</evidence>
<evidence type="ECO:0000313" key="8">
    <source>
        <dbReference type="Proteomes" id="UP000663829"/>
    </source>
</evidence>
<dbReference type="InterPro" id="IPR040079">
    <property type="entry name" value="Glutathione_S-Trfase"/>
</dbReference>
<dbReference type="FunFam" id="3.40.30.10:FF:000016">
    <property type="entry name" value="Glutathione S-transferase F2"/>
    <property type="match status" value="1"/>
</dbReference>